<dbReference type="InterPro" id="IPR001709">
    <property type="entry name" value="Flavoprot_Pyr_Nucl_cyt_Rdtase"/>
</dbReference>
<keyword evidence="15" id="KW-1185">Reference proteome</keyword>
<dbReference type="FunFam" id="1.20.990.10:FF:000008">
    <property type="entry name" value="NADPH-dependent diflavin oxidoreductase 1"/>
    <property type="match status" value="1"/>
</dbReference>
<dbReference type="PROSITE" id="PS51384">
    <property type="entry name" value="FAD_FR"/>
    <property type="match status" value="1"/>
</dbReference>
<feature type="binding site" evidence="11">
    <location>
        <begin position="428"/>
        <end position="431"/>
    </location>
    <ligand>
        <name>FAD</name>
        <dbReference type="ChEBI" id="CHEBI:57692"/>
    </ligand>
</feature>
<dbReference type="Pfam" id="PF00258">
    <property type="entry name" value="Flavodoxin_1"/>
    <property type="match status" value="1"/>
</dbReference>
<evidence type="ECO:0000256" key="8">
    <source>
        <dbReference type="ARBA" id="ARBA00022857"/>
    </source>
</evidence>
<dbReference type="PRINTS" id="PR00371">
    <property type="entry name" value="FPNCR"/>
</dbReference>
<name>A0A423SBH9_PENVA</name>
<dbReference type="InterPro" id="IPR023173">
    <property type="entry name" value="NADPH_Cyt_P450_Rdtase_alpha"/>
</dbReference>
<dbReference type="STRING" id="6689.A0A423SBH9"/>
<comment type="function">
    <text evidence="11">NADPH-dependent reductase which is a central component of the cytosolic iron-sulfur (Fe-S) protein assembly (CIA) machinery. Transfers electrons from NADPH via its FAD and FMN prosthetic groups to the [2Fe-2S] cluster of the anamorsin/DRE2 homolog, another key component of the CIA machinery. In turn, this reduced cluster provides electrons for assembly of cytosolic iron-sulfur cluster proteins.</text>
</comment>
<feature type="binding site" evidence="11">
    <location>
        <begin position="104"/>
        <end position="107"/>
    </location>
    <ligand>
        <name>FMN</name>
        <dbReference type="ChEBI" id="CHEBI:58210"/>
    </ligand>
</feature>
<evidence type="ECO:0000256" key="6">
    <source>
        <dbReference type="ARBA" id="ARBA00022643"/>
    </source>
</evidence>
<dbReference type="InterPro" id="IPR029039">
    <property type="entry name" value="Flavoprotein-like_sf"/>
</dbReference>
<comment type="catalytic activity">
    <reaction evidence="10">
        <text>2 oxidized [2Fe-2S]-[protein] + NADPH = 2 reduced [2Fe-2S]-[protein] + NADP(+) + H(+)</text>
        <dbReference type="Rhea" id="RHEA:67716"/>
        <dbReference type="Rhea" id="RHEA-COMP:17327"/>
        <dbReference type="Rhea" id="RHEA-COMP:17328"/>
        <dbReference type="ChEBI" id="CHEBI:15378"/>
        <dbReference type="ChEBI" id="CHEBI:33737"/>
        <dbReference type="ChEBI" id="CHEBI:33738"/>
        <dbReference type="ChEBI" id="CHEBI:57783"/>
        <dbReference type="ChEBI" id="CHEBI:58349"/>
    </reaction>
    <physiologicalReaction direction="left-to-right" evidence="10">
        <dbReference type="Rhea" id="RHEA:67717"/>
    </physiologicalReaction>
</comment>
<feature type="binding site" evidence="11">
    <location>
        <begin position="142"/>
        <end position="151"/>
    </location>
    <ligand>
        <name>FMN</name>
        <dbReference type="ChEBI" id="CHEBI:58210"/>
    </ligand>
</feature>
<dbReference type="GO" id="GO:0050660">
    <property type="term" value="F:flavin adenine dinucleotide binding"/>
    <property type="evidence" value="ECO:0007669"/>
    <property type="project" value="UniProtKB-UniRule"/>
</dbReference>
<evidence type="ECO:0000313" key="14">
    <source>
        <dbReference type="EMBL" id="ROT61571.1"/>
    </source>
</evidence>
<dbReference type="PROSITE" id="PS50902">
    <property type="entry name" value="FLAVODOXIN_LIKE"/>
    <property type="match status" value="1"/>
</dbReference>
<keyword evidence="4 11" id="KW-0963">Cytoplasm</keyword>
<dbReference type="InterPro" id="IPR017938">
    <property type="entry name" value="Riboflavin_synthase-like_b-brl"/>
</dbReference>
<comment type="cofactor">
    <cofactor evidence="1 11">
        <name>FMN</name>
        <dbReference type="ChEBI" id="CHEBI:58210"/>
    </cofactor>
</comment>
<dbReference type="PANTHER" id="PTHR19384:SF10">
    <property type="entry name" value="NADPH-DEPENDENT DIFLAVIN OXIDOREDUCTASE 1"/>
    <property type="match status" value="1"/>
</dbReference>
<comment type="similarity">
    <text evidence="11">In the N-terminal section; belongs to the flavodoxin family.</text>
</comment>
<dbReference type="OrthoDB" id="1856718at2759"/>
<evidence type="ECO:0000256" key="2">
    <source>
        <dbReference type="ARBA" id="ARBA00001974"/>
    </source>
</evidence>
<evidence type="ECO:0000256" key="1">
    <source>
        <dbReference type="ARBA" id="ARBA00001917"/>
    </source>
</evidence>
<feature type="binding site" evidence="11">
    <location>
        <position position="177"/>
    </location>
    <ligand>
        <name>FMN</name>
        <dbReference type="ChEBI" id="CHEBI:58210"/>
    </ligand>
</feature>
<dbReference type="GO" id="GO:0160246">
    <property type="term" value="F:NADPH-iron-sulfur [2Fe-2S] protein oxidoreductase activity"/>
    <property type="evidence" value="ECO:0007669"/>
    <property type="project" value="InterPro"/>
</dbReference>
<feature type="binding site" evidence="11">
    <location>
        <begin position="57"/>
        <end position="62"/>
    </location>
    <ligand>
        <name>FMN</name>
        <dbReference type="ChEBI" id="CHEBI:58210"/>
    </ligand>
</feature>
<evidence type="ECO:0000259" key="13">
    <source>
        <dbReference type="PROSITE" id="PS51384"/>
    </source>
</evidence>
<feature type="binding site" evidence="11">
    <location>
        <position position="603"/>
    </location>
    <ligand>
        <name>NADP(+)</name>
        <dbReference type="ChEBI" id="CHEBI:58349"/>
    </ligand>
</feature>
<dbReference type="EC" id="1.18.1.-" evidence="11"/>
<sequence>MTTTMTTTEPPVSRSRLEINLIRLLEETQQMANGNKTKDWKYEKWLEDRRLVVLYGSQTGTAQEVAERIGREAQRYFFLATVAAMDDYPIEDFFGSKLVIFVASTTGQGDDPDNMRVFFKSLWARRKNRQLLSHLNFGVIGLGDSSYQKFNYAAKRLNNLLLYLGGQPLQKIGLGDDQHDLGPDFVVDSWLKDWWAKAMELYPFPEGLKPIDKAILPMSKYRVRFVDEDSIDKDQCEKYVYCPEKEASQMNPCMANLTMNKRVTAPDHFQDVRLLEFDISHIKKRHMPGDVLMVQPQNMEEHVEEFLNVLGFDPERKFFLEQNDPNTPLPPLSVLPRPCTMKECVTNYLDILSVPKRFFFELLAFFTTDETEKEKFEEFASSEGQQDLFDYCNRPKRSIMEVLADFPHANKNIPFDYLFDLVPPIRPRPYSIASSSLMFPGRAQLLIAVVNYKTILKRPRLGLCTNWLSRQSTGALIPVWIKPGTLTFPPSEAAPPVIMIGPGTGCAPFRSYLQERVAAGHHENLVMIFGCRNRNKDHFFQGEWEGLETEGKLQLYCAFSRDQEDKIYVQHIMRENANTLWDLIGNKQALVYFAGNAKRVPIDVYEALTYICERGRGQGPQDAETYMKKDLEKRYQTETWA</sequence>
<evidence type="ECO:0000256" key="4">
    <source>
        <dbReference type="ARBA" id="ARBA00022490"/>
    </source>
</evidence>
<dbReference type="HAMAP" id="MF_03178">
    <property type="entry name" value="NDOR1"/>
    <property type="match status" value="1"/>
</dbReference>
<dbReference type="GO" id="GO:0050661">
    <property type="term" value="F:NADP binding"/>
    <property type="evidence" value="ECO:0007669"/>
    <property type="project" value="UniProtKB-UniRule"/>
</dbReference>
<feature type="domain" description="FAD-binding FR-type" evidence="13">
    <location>
        <begin position="250"/>
        <end position="490"/>
    </location>
</feature>
<evidence type="ECO:0000256" key="10">
    <source>
        <dbReference type="ARBA" id="ARBA00052174"/>
    </source>
</evidence>
<dbReference type="FunFam" id="3.40.50.80:FF:000030">
    <property type="entry name" value="NADPH-dependent diflavin oxidoreductase 1"/>
    <property type="match status" value="1"/>
</dbReference>
<gene>
    <name evidence="14" type="ORF">C7M84_020629</name>
</gene>
<dbReference type="InterPro" id="IPR001094">
    <property type="entry name" value="Flavdoxin-like"/>
</dbReference>
<keyword evidence="6 11" id="KW-0288">FMN</keyword>
<dbReference type="GO" id="GO:0010181">
    <property type="term" value="F:FMN binding"/>
    <property type="evidence" value="ECO:0007669"/>
    <property type="project" value="UniProtKB-UniRule"/>
</dbReference>
<proteinExistence type="inferred from homology"/>
<reference evidence="14 15" key="1">
    <citation type="submission" date="2018-04" db="EMBL/GenBank/DDBJ databases">
        <authorList>
            <person name="Zhang X."/>
            <person name="Yuan J."/>
            <person name="Li F."/>
            <person name="Xiang J."/>
        </authorList>
    </citation>
    <scope>NUCLEOTIDE SEQUENCE [LARGE SCALE GENOMIC DNA]</scope>
    <source>
        <tissue evidence="14">Muscle</tissue>
    </source>
</reference>
<keyword evidence="8 11" id="KW-0521">NADP</keyword>
<dbReference type="SUPFAM" id="SSF52218">
    <property type="entry name" value="Flavoproteins"/>
    <property type="match status" value="1"/>
</dbReference>
<dbReference type="GO" id="GO:0005829">
    <property type="term" value="C:cytosol"/>
    <property type="evidence" value="ECO:0007669"/>
    <property type="project" value="UniProtKB-ARBA"/>
</dbReference>
<dbReference type="InterPro" id="IPR017927">
    <property type="entry name" value="FAD-bd_FR_type"/>
</dbReference>
<dbReference type="Gene3D" id="3.40.50.80">
    <property type="entry name" value="Nucleotide-binding domain of ferredoxin-NADP reductase (FNR) module"/>
    <property type="match status" value="1"/>
</dbReference>
<dbReference type="Pfam" id="PF00175">
    <property type="entry name" value="NAD_binding_1"/>
    <property type="match status" value="1"/>
</dbReference>
<feature type="binding site" evidence="11">
    <location>
        <begin position="566"/>
        <end position="570"/>
    </location>
    <ligand>
        <name>NADP(+)</name>
        <dbReference type="ChEBI" id="CHEBI:58349"/>
    </ligand>
</feature>
<dbReference type="Pfam" id="PF00667">
    <property type="entry name" value="FAD_binding_1"/>
    <property type="match status" value="1"/>
</dbReference>
<feature type="domain" description="Flavodoxin-like" evidence="12">
    <location>
        <begin position="51"/>
        <end position="195"/>
    </location>
</feature>
<dbReference type="Gene3D" id="3.40.50.360">
    <property type="match status" value="1"/>
</dbReference>
<dbReference type="AlphaFoldDB" id="A0A423SBH9"/>
<comment type="subcellular location">
    <subcellularLocation>
        <location evidence="3 11">Cytoplasm</location>
    </subcellularLocation>
</comment>
<keyword evidence="7 11" id="KW-0274">FAD</keyword>
<comment type="cofactor">
    <cofactor evidence="2 11">
        <name>FAD</name>
        <dbReference type="ChEBI" id="CHEBI:57692"/>
    </cofactor>
</comment>
<dbReference type="InterPro" id="IPR028879">
    <property type="entry name" value="NDOR1"/>
</dbReference>
<dbReference type="Proteomes" id="UP000283509">
    <property type="component" value="Unassembled WGS sequence"/>
</dbReference>
<evidence type="ECO:0000256" key="9">
    <source>
        <dbReference type="ARBA" id="ARBA00023002"/>
    </source>
</evidence>
<evidence type="ECO:0000313" key="15">
    <source>
        <dbReference type="Proteomes" id="UP000283509"/>
    </source>
</evidence>
<dbReference type="GO" id="GO:0016651">
    <property type="term" value="F:oxidoreductase activity, acting on NAD(P)H"/>
    <property type="evidence" value="ECO:0007669"/>
    <property type="project" value="UniProtKB-UniRule"/>
</dbReference>
<dbReference type="PRINTS" id="PR00369">
    <property type="entry name" value="FLAVODOXIN"/>
</dbReference>
<feature type="binding site" evidence="11">
    <location>
        <position position="640"/>
    </location>
    <ligand>
        <name>FAD</name>
        <dbReference type="ChEBI" id="CHEBI:57692"/>
    </ligand>
</feature>
<keyword evidence="5 11" id="KW-0285">Flavoprotein</keyword>
<comment type="caution">
    <text evidence="11">Lacks conserved residue(s) required for the propagation of feature annotation.</text>
</comment>
<protein>
    <recommendedName>
        <fullName evidence="11">NADPH-dependent diflavin oxidoreductase 1</fullName>
        <ecNumber evidence="11">1.18.1.-</ecNumber>
    </recommendedName>
    <alternativeName>
        <fullName evidence="11">NADPH-dependent FMN and FAD-containing oxidoreductase</fullName>
    </alternativeName>
</protein>
<keyword evidence="9 11" id="KW-0560">Oxidoreductase</keyword>
<dbReference type="EMBL" id="QCYY01004096">
    <property type="protein sequence ID" value="ROT61571.1"/>
    <property type="molecule type" value="Genomic_DNA"/>
</dbReference>
<dbReference type="SUPFAM" id="SSF63380">
    <property type="entry name" value="Riboflavin synthase domain-like"/>
    <property type="match status" value="1"/>
</dbReference>
<comment type="similarity">
    <text evidence="11">In the C-terminal section; belongs to the flavoprotein pyridine nucleotide cytochrome reductase family.</text>
</comment>
<dbReference type="Gene3D" id="2.40.30.10">
    <property type="entry name" value="Translation factors"/>
    <property type="match status" value="1"/>
</dbReference>
<dbReference type="Gene3D" id="1.20.990.10">
    <property type="entry name" value="NADPH-cytochrome p450 Reductase, Chain A, domain 3"/>
    <property type="match status" value="1"/>
</dbReference>
<dbReference type="GO" id="GO:0016226">
    <property type="term" value="P:iron-sulfur cluster assembly"/>
    <property type="evidence" value="ECO:0007669"/>
    <property type="project" value="UniProtKB-UniRule"/>
</dbReference>
<dbReference type="InterPro" id="IPR003097">
    <property type="entry name" value="CysJ-like_FAD-binding"/>
</dbReference>
<dbReference type="SUPFAM" id="SSF52343">
    <property type="entry name" value="Ferredoxin reductase-like, C-terminal NADP-linked domain"/>
    <property type="match status" value="1"/>
</dbReference>
<feature type="binding site" evidence="11">
    <location>
        <begin position="560"/>
        <end position="561"/>
    </location>
    <ligand>
        <name>NADP(+)</name>
        <dbReference type="ChEBI" id="CHEBI:58349"/>
    </ligand>
</feature>
<comment type="caution">
    <text evidence="14">The sequence shown here is derived from an EMBL/GenBank/DDBJ whole genome shotgun (WGS) entry which is preliminary data.</text>
</comment>
<evidence type="ECO:0000256" key="7">
    <source>
        <dbReference type="ARBA" id="ARBA00022827"/>
    </source>
</evidence>
<comment type="similarity">
    <text evidence="11">Belongs to the NADPH-dependent diflavin oxidoreductase NDOR1 family.</text>
</comment>
<evidence type="ECO:0000256" key="11">
    <source>
        <dbReference type="HAMAP-Rule" id="MF_03178"/>
    </source>
</evidence>
<evidence type="ECO:0000256" key="3">
    <source>
        <dbReference type="ARBA" id="ARBA00004496"/>
    </source>
</evidence>
<dbReference type="InterPro" id="IPR001433">
    <property type="entry name" value="OxRdtase_FAD/NAD-bd"/>
</dbReference>
<dbReference type="InterPro" id="IPR039261">
    <property type="entry name" value="FNR_nucleotide-bd"/>
</dbReference>
<evidence type="ECO:0000256" key="5">
    <source>
        <dbReference type="ARBA" id="ARBA00022630"/>
    </source>
</evidence>
<dbReference type="InterPro" id="IPR008254">
    <property type="entry name" value="Flavodoxin/NO_synth"/>
</dbReference>
<evidence type="ECO:0000259" key="12">
    <source>
        <dbReference type="PROSITE" id="PS50902"/>
    </source>
</evidence>
<organism evidence="14 15">
    <name type="scientific">Penaeus vannamei</name>
    <name type="common">Whiteleg shrimp</name>
    <name type="synonym">Litopenaeus vannamei</name>
    <dbReference type="NCBI Taxonomy" id="6689"/>
    <lineage>
        <taxon>Eukaryota</taxon>
        <taxon>Metazoa</taxon>
        <taxon>Ecdysozoa</taxon>
        <taxon>Arthropoda</taxon>
        <taxon>Crustacea</taxon>
        <taxon>Multicrustacea</taxon>
        <taxon>Malacostraca</taxon>
        <taxon>Eumalacostraca</taxon>
        <taxon>Eucarida</taxon>
        <taxon>Decapoda</taxon>
        <taxon>Dendrobranchiata</taxon>
        <taxon>Penaeoidea</taxon>
        <taxon>Penaeidae</taxon>
        <taxon>Penaeus</taxon>
    </lineage>
</organism>
<feature type="binding site" evidence="11">
    <location>
        <begin position="462"/>
        <end position="465"/>
    </location>
    <ligand>
        <name>FAD</name>
        <dbReference type="ChEBI" id="CHEBI:57692"/>
    </ligand>
</feature>
<accession>A0A423SBH9</accession>
<feature type="binding site" evidence="11">
    <location>
        <position position="504"/>
    </location>
    <ligand>
        <name>NADP(+)</name>
        <dbReference type="ChEBI" id="CHEBI:58349"/>
    </ligand>
</feature>
<reference evidence="14 15" key="2">
    <citation type="submission" date="2019-01" db="EMBL/GenBank/DDBJ databases">
        <title>The decoding of complex shrimp genome reveals the adaptation for benthos swimmer, frequently molting mechanism and breeding impact on genome.</title>
        <authorList>
            <person name="Sun Y."/>
            <person name="Gao Y."/>
            <person name="Yu Y."/>
        </authorList>
    </citation>
    <scope>NUCLEOTIDE SEQUENCE [LARGE SCALE GENOMIC DNA]</scope>
    <source>
        <tissue evidence="14">Muscle</tissue>
    </source>
</reference>
<dbReference type="PANTHER" id="PTHR19384">
    <property type="entry name" value="NITRIC OXIDE SYNTHASE-RELATED"/>
    <property type="match status" value="1"/>
</dbReference>